<protein>
    <submittedName>
        <fullName evidence="1">Uncharacterized protein</fullName>
    </submittedName>
</protein>
<dbReference type="Proteomes" id="UP001148629">
    <property type="component" value="Unassembled WGS sequence"/>
</dbReference>
<accession>A0ACC1S2H8</accession>
<dbReference type="EMBL" id="JANRMS010001136">
    <property type="protein sequence ID" value="KAJ3530748.1"/>
    <property type="molecule type" value="Genomic_DNA"/>
</dbReference>
<reference evidence="1" key="1">
    <citation type="submission" date="2022-08" db="EMBL/GenBank/DDBJ databases">
        <title>Genome Sequence of Fusarium decemcellulare.</title>
        <authorList>
            <person name="Buettner E."/>
        </authorList>
    </citation>
    <scope>NUCLEOTIDE SEQUENCE</scope>
    <source>
        <strain evidence="1">Babe19</strain>
    </source>
</reference>
<sequence>MAQGLMRIEQRLDNIEKRMENLEARAGAYEPRFQAIESRLQGIEGPRMDGIGMDDVESRLLASSVIQPLQIILLTTTTVLTHTRNIGDARALRLAEDTLSFVSQTVTTSDFGPLSSDLPRGRPPCGMSQAALWSWPLTLRMP</sequence>
<keyword evidence="2" id="KW-1185">Reference proteome</keyword>
<evidence type="ECO:0000313" key="2">
    <source>
        <dbReference type="Proteomes" id="UP001148629"/>
    </source>
</evidence>
<organism evidence="1 2">
    <name type="scientific">Fusarium decemcellulare</name>
    <dbReference type="NCBI Taxonomy" id="57161"/>
    <lineage>
        <taxon>Eukaryota</taxon>
        <taxon>Fungi</taxon>
        <taxon>Dikarya</taxon>
        <taxon>Ascomycota</taxon>
        <taxon>Pezizomycotina</taxon>
        <taxon>Sordariomycetes</taxon>
        <taxon>Hypocreomycetidae</taxon>
        <taxon>Hypocreales</taxon>
        <taxon>Nectriaceae</taxon>
        <taxon>Fusarium</taxon>
        <taxon>Fusarium decemcellulare species complex</taxon>
    </lineage>
</organism>
<name>A0ACC1S2H8_9HYPO</name>
<gene>
    <name evidence="1" type="ORF">NM208_g9188</name>
</gene>
<evidence type="ECO:0000313" key="1">
    <source>
        <dbReference type="EMBL" id="KAJ3530748.1"/>
    </source>
</evidence>
<proteinExistence type="predicted"/>
<comment type="caution">
    <text evidence="1">The sequence shown here is derived from an EMBL/GenBank/DDBJ whole genome shotgun (WGS) entry which is preliminary data.</text>
</comment>